<sequence length="567" mass="63754">MGKEIPFPQDEYGLSKDRAADVRRAFHYQDTVGAQLLIGSLQDNSYVEIWFEHYEDIIAVKENGLIDVYQVKTKSSESKWKSNDKSVIDSINRFCDLEKKYSKSIRRYFFYSNNDVYIPQSSSNSIDDIIRSPLSIKDLIINEKVDAEIEPSLNKWIDRIQQPFAIIKAVLTKMEYIKGKSLTGFQYEVAAELSTLPKINALPQHVVKDISDSLLTIINRANSLDTSAIELYLSITTTNGLSENQNINKRITINEARKVVYKIPNKIFYKKIKSSLVAVSIIVILSFLAFYNLKPESLLERSIRILKSAKDTSIPPEFDEAVSAIRNNKFPLDNIDLSGANFQCKDLSSLTLRRGIFIGIRGTGVNFDSSNLYLAQFGRFSELNASSFKNALMDESNFENANMIGSSLNNTIARSANFKNATLNGANLSNGDFTSSDFSKVNFTQAELNSTNMRYTILTEANLQDVNVSNADLRDTIGLDQKMLDKTCFSPKNPPIVSAPLIINARSCYNNESKHKERQIMQHALKVVGMMSILNGFCDKGKVINRPPDIPSRPDLNIEIPISSNDI</sequence>
<dbReference type="PANTHER" id="PTHR14136">
    <property type="entry name" value="BTB_POZ DOMAIN-CONTAINING PROTEIN KCTD9"/>
    <property type="match status" value="1"/>
</dbReference>
<evidence type="ECO:0000259" key="1">
    <source>
        <dbReference type="Pfam" id="PF14130"/>
    </source>
</evidence>
<dbReference type="AlphaFoldDB" id="A0A5D1K7L4"/>
<accession>A0A5D1K7L4</accession>
<evidence type="ECO:0000313" key="4">
    <source>
        <dbReference type="Proteomes" id="UP000436482"/>
    </source>
</evidence>
<reference evidence="4 5" key="1">
    <citation type="submission" date="2019-12" db="EMBL/GenBank/DDBJ databases">
        <title>Enteriobacteria Tanzani isolates_8377-8380.</title>
        <authorList>
            <person name="Subbiah M."/>
            <person name="Call D."/>
        </authorList>
    </citation>
    <scope>NUCLEOTIDE SEQUENCE [LARGE SCALE GENOMIC DNA]</scope>
    <source>
        <strain evidence="3 5">8378wH8</strain>
        <strain evidence="2 4">8379wE6</strain>
    </source>
</reference>
<proteinExistence type="predicted"/>
<comment type="caution">
    <text evidence="2">The sequence shown here is derived from an EMBL/GenBank/DDBJ whole genome shotgun (WGS) entry which is preliminary data.</text>
</comment>
<dbReference type="EMBL" id="WTRC01000015">
    <property type="protein sequence ID" value="MWT19862.1"/>
    <property type="molecule type" value="Genomic_DNA"/>
</dbReference>
<dbReference type="InterPro" id="IPR025382">
    <property type="entry name" value="Cap4-like_endonuclease_dom"/>
</dbReference>
<dbReference type="InterPro" id="IPR001646">
    <property type="entry name" value="5peptide_repeat"/>
</dbReference>
<feature type="domain" description="CD-NTase associated protein 4-like DNA endonuclease" evidence="1">
    <location>
        <begin position="23"/>
        <end position="221"/>
    </location>
</feature>
<protein>
    <submittedName>
        <fullName evidence="2">DUF4297 domain-containing protein</fullName>
    </submittedName>
</protein>
<dbReference type="SUPFAM" id="SSF141571">
    <property type="entry name" value="Pentapeptide repeat-like"/>
    <property type="match status" value="1"/>
</dbReference>
<name>A0A5D1K7L4_ECOLX</name>
<gene>
    <name evidence="3" type="ORF">GP965_02730</name>
    <name evidence="2" type="ORF">GP979_02410</name>
</gene>
<dbReference type="GO" id="GO:0004518">
    <property type="term" value="F:nuclease activity"/>
    <property type="evidence" value="ECO:0007669"/>
    <property type="project" value="InterPro"/>
</dbReference>
<evidence type="ECO:0000313" key="3">
    <source>
        <dbReference type="EMBL" id="MWT19862.1"/>
    </source>
</evidence>
<dbReference type="RefSeq" id="WP_053264481.1">
    <property type="nucleotide sequence ID" value="NZ_AP023205.1"/>
</dbReference>
<dbReference type="EMBL" id="WTQQ01000012">
    <property type="protein sequence ID" value="MWR87184.1"/>
    <property type="molecule type" value="Genomic_DNA"/>
</dbReference>
<dbReference type="InterPro" id="IPR051082">
    <property type="entry name" value="Pentapeptide-BTB/POZ_domain"/>
</dbReference>
<dbReference type="Proteomes" id="UP000462410">
    <property type="component" value="Unassembled WGS sequence"/>
</dbReference>
<evidence type="ECO:0000313" key="5">
    <source>
        <dbReference type="Proteomes" id="UP000462410"/>
    </source>
</evidence>
<evidence type="ECO:0000313" key="2">
    <source>
        <dbReference type="EMBL" id="MWR87184.1"/>
    </source>
</evidence>
<dbReference type="Pfam" id="PF00805">
    <property type="entry name" value="Pentapeptide"/>
    <property type="match status" value="2"/>
</dbReference>
<organism evidence="2 4">
    <name type="scientific">Escherichia coli</name>
    <dbReference type="NCBI Taxonomy" id="562"/>
    <lineage>
        <taxon>Bacteria</taxon>
        <taxon>Pseudomonadati</taxon>
        <taxon>Pseudomonadota</taxon>
        <taxon>Gammaproteobacteria</taxon>
        <taxon>Enterobacterales</taxon>
        <taxon>Enterobacteriaceae</taxon>
        <taxon>Escherichia</taxon>
    </lineage>
</organism>
<dbReference type="Gene3D" id="2.160.20.80">
    <property type="entry name" value="E3 ubiquitin-protein ligase SopA"/>
    <property type="match status" value="1"/>
</dbReference>
<dbReference type="Proteomes" id="UP000436482">
    <property type="component" value="Unassembled WGS sequence"/>
</dbReference>
<dbReference type="PANTHER" id="PTHR14136:SF17">
    <property type="entry name" value="BTB_POZ DOMAIN-CONTAINING PROTEIN KCTD9"/>
    <property type="match status" value="1"/>
</dbReference>
<dbReference type="Pfam" id="PF14130">
    <property type="entry name" value="Cap4_nuclease"/>
    <property type="match status" value="1"/>
</dbReference>